<dbReference type="InterPro" id="IPR052380">
    <property type="entry name" value="Viral_DNA_packaging_terminase"/>
</dbReference>
<name>A0A8S5S8I7_9CAUD</name>
<dbReference type="InterPro" id="IPR027417">
    <property type="entry name" value="P-loop_NTPase"/>
</dbReference>
<dbReference type="PANTHER" id="PTHR39184:SF1">
    <property type="entry name" value="PBSX PHAGE TERMINASE LARGE SUBUNIT"/>
    <property type="match status" value="1"/>
</dbReference>
<dbReference type="InterPro" id="IPR035412">
    <property type="entry name" value="Terminase_L_N"/>
</dbReference>
<dbReference type="EMBL" id="BK032554">
    <property type="protein sequence ID" value="DAF47309.1"/>
    <property type="molecule type" value="Genomic_DNA"/>
</dbReference>
<dbReference type="Pfam" id="PF04466">
    <property type="entry name" value="Terminase_3"/>
    <property type="match status" value="1"/>
</dbReference>
<evidence type="ECO:0000313" key="2">
    <source>
        <dbReference type="EMBL" id="DAF47309.1"/>
    </source>
</evidence>
<protein>
    <submittedName>
        <fullName evidence="2">Terminase large subunit</fullName>
    </submittedName>
</protein>
<organism evidence="2">
    <name type="scientific">Siphoviridae sp. ctylc9</name>
    <dbReference type="NCBI Taxonomy" id="2827977"/>
    <lineage>
        <taxon>Viruses</taxon>
        <taxon>Duplodnaviria</taxon>
        <taxon>Heunggongvirae</taxon>
        <taxon>Uroviricota</taxon>
        <taxon>Caudoviricetes</taxon>
    </lineage>
</organism>
<reference evidence="2" key="1">
    <citation type="journal article" date="2021" name="Proc. Natl. Acad. Sci. U.S.A.">
        <title>A Catalog of Tens of Thousands of Viruses from Human Metagenomes Reveals Hidden Associations with Chronic Diseases.</title>
        <authorList>
            <person name="Tisza M.J."/>
            <person name="Buck C.B."/>
        </authorList>
    </citation>
    <scope>NUCLEOTIDE SEQUENCE</scope>
    <source>
        <strain evidence="2">Ctylc9</strain>
    </source>
</reference>
<sequence length="184" mass="21618">MTLQSKITNKNAQQQINKLSLQSIVGKGYAEYWHCKCRYRVCKGSRASKKSKTTALWIVCNMMKYKEANTLVIRKTFRTLKDSCFTELKWAIHRLQVDSFWEIKESPLEMTYKPTGQKIYFRGLDDPLKVTSISVDIGVLCWLWIEEAYEITKESDFDVIDESIRRRSSRRTIQTNNNNIKSLE</sequence>
<feature type="domain" description="Phage terminase large subunit N-terminal" evidence="1">
    <location>
        <begin position="38"/>
        <end position="178"/>
    </location>
</feature>
<evidence type="ECO:0000259" key="1">
    <source>
        <dbReference type="Pfam" id="PF04466"/>
    </source>
</evidence>
<proteinExistence type="predicted"/>
<dbReference type="Gene3D" id="3.40.50.300">
    <property type="entry name" value="P-loop containing nucleotide triphosphate hydrolases"/>
    <property type="match status" value="1"/>
</dbReference>
<dbReference type="PANTHER" id="PTHR39184">
    <property type="match status" value="1"/>
</dbReference>
<accession>A0A8S5S8I7</accession>